<evidence type="ECO:0008006" key="5">
    <source>
        <dbReference type="Google" id="ProtNLM"/>
    </source>
</evidence>
<gene>
    <name evidence="3" type="ORF">JOF55_000938</name>
</gene>
<reference evidence="3" key="1">
    <citation type="submission" date="2023-07" db="EMBL/GenBank/DDBJ databases">
        <title>Sequencing the genomes of 1000 actinobacteria strains.</title>
        <authorList>
            <person name="Klenk H.-P."/>
        </authorList>
    </citation>
    <scope>NUCLEOTIDE SEQUENCE</scope>
    <source>
        <strain evidence="3">DSM 45977</strain>
    </source>
</reference>
<comment type="caution">
    <text evidence="3">The sequence shown here is derived from an EMBL/GenBank/DDBJ whole genome shotgun (WGS) entry which is preliminary data.</text>
</comment>
<name>A0AAE3ZCJ1_9ACTN</name>
<evidence type="ECO:0000256" key="2">
    <source>
        <dbReference type="SAM" id="Phobius"/>
    </source>
</evidence>
<accession>A0AAE3ZCJ1</accession>
<proteinExistence type="predicted"/>
<feature type="region of interest" description="Disordered" evidence="1">
    <location>
        <begin position="45"/>
        <end position="67"/>
    </location>
</feature>
<sequence>MAEQQPTSAVPRWVMIVAITLGVLLAAGVVTIGLVGRQMHNEASQASKAAEQARRSGPLALPPVSAPKAESPECAAVLAALPRELAVDDSGVPRRKLTQPAPPGAIAWGDAQHDPIIVRCGITAPTELTPTSRLTNVSGVDWLPISQGGKTTWLAVDRPVHVALTVSQEVGTGPVQTLSRILGKTLPKQEVFP</sequence>
<dbReference type="Proteomes" id="UP001180845">
    <property type="component" value="Unassembled WGS sequence"/>
</dbReference>
<keyword evidence="2" id="KW-0472">Membrane</keyword>
<organism evidence="3 4">
    <name type="scientific">Haloactinomyces albus</name>
    <dbReference type="NCBI Taxonomy" id="1352928"/>
    <lineage>
        <taxon>Bacteria</taxon>
        <taxon>Bacillati</taxon>
        <taxon>Actinomycetota</taxon>
        <taxon>Actinomycetes</taxon>
        <taxon>Actinopolysporales</taxon>
        <taxon>Actinopolysporaceae</taxon>
        <taxon>Haloactinomyces</taxon>
    </lineage>
</organism>
<feature type="transmembrane region" description="Helical" evidence="2">
    <location>
        <begin position="12"/>
        <end position="35"/>
    </location>
</feature>
<protein>
    <recommendedName>
        <fullName evidence="5">DUF3515 domain-containing protein</fullName>
    </recommendedName>
</protein>
<evidence type="ECO:0000256" key="1">
    <source>
        <dbReference type="SAM" id="MobiDB-lite"/>
    </source>
</evidence>
<dbReference type="AlphaFoldDB" id="A0AAE3ZCJ1"/>
<keyword evidence="4" id="KW-1185">Reference proteome</keyword>
<keyword evidence="2" id="KW-1133">Transmembrane helix</keyword>
<dbReference type="Pfam" id="PF12028">
    <property type="entry name" value="DUF3515"/>
    <property type="match status" value="1"/>
</dbReference>
<keyword evidence="2" id="KW-0812">Transmembrane</keyword>
<dbReference type="RefSeq" id="WP_310270067.1">
    <property type="nucleotide sequence ID" value="NZ_JAVDXW010000001.1"/>
</dbReference>
<dbReference type="EMBL" id="JAVDXW010000001">
    <property type="protein sequence ID" value="MDR7300757.1"/>
    <property type="molecule type" value="Genomic_DNA"/>
</dbReference>
<evidence type="ECO:0000313" key="4">
    <source>
        <dbReference type="Proteomes" id="UP001180845"/>
    </source>
</evidence>
<dbReference type="InterPro" id="IPR021903">
    <property type="entry name" value="DUF3515"/>
</dbReference>
<evidence type="ECO:0000313" key="3">
    <source>
        <dbReference type="EMBL" id="MDR7300757.1"/>
    </source>
</evidence>